<dbReference type="InterPro" id="IPR036514">
    <property type="entry name" value="SGNH_hydro_sf"/>
</dbReference>
<protein>
    <recommendedName>
        <fullName evidence="4">SGNH hydrolase-type esterase domain-containing protein</fullName>
    </recommendedName>
</protein>
<dbReference type="Gene3D" id="3.40.50.1110">
    <property type="entry name" value="SGNH hydrolase"/>
    <property type="match status" value="2"/>
</dbReference>
<evidence type="ECO:0000313" key="3">
    <source>
        <dbReference type="Proteomes" id="UP001338125"/>
    </source>
</evidence>
<accession>A0ABR0SG57</accession>
<keyword evidence="3" id="KW-1185">Reference proteome</keyword>
<evidence type="ECO:0000313" key="2">
    <source>
        <dbReference type="EMBL" id="KAK5990765.1"/>
    </source>
</evidence>
<dbReference type="SUPFAM" id="SSF52266">
    <property type="entry name" value="SGNH hydrolase"/>
    <property type="match status" value="1"/>
</dbReference>
<reference evidence="2 3" key="1">
    <citation type="submission" date="2024-01" db="EMBL/GenBank/DDBJ databases">
        <title>Complete genome of Cladobotryum mycophilum ATHUM6906.</title>
        <authorList>
            <person name="Christinaki A.C."/>
            <person name="Myridakis A.I."/>
            <person name="Kouvelis V.N."/>
        </authorList>
    </citation>
    <scope>NUCLEOTIDE SEQUENCE [LARGE SCALE GENOMIC DNA]</scope>
    <source>
        <strain evidence="2 3">ATHUM6906</strain>
    </source>
</reference>
<comment type="caution">
    <text evidence="2">The sequence shown here is derived from an EMBL/GenBank/DDBJ whole genome shotgun (WGS) entry which is preliminary data.</text>
</comment>
<dbReference type="CDD" id="cd01833">
    <property type="entry name" value="XynB_like"/>
    <property type="match status" value="1"/>
</dbReference>
<proteinExistence type="predicted"/>
<evidence type="ECO:0008006" key="4">
    <source>
        <dbReference type="Google" id="ProtNLM"/>
    </source>
</evidence>
<dbReference type="Proteomes" id="UP001338125">
    <property type="component" value="Unassembled WGS sequence"/>
</dbReference>
<dbReference type="EMBL" id="JAVFKD010000014">
    <property type="protein sequence ID" value="KAK5990765.1"/>
    <property type="molecule type" value="Genomic_DNA"/>
</dbReference>
<dbReference type="Pfam" id="PF00657">
    <property type="entry name" value="Lipase_GDSL"/>
    <property type="match status" value="1"/>
</dbReference>
<sequence>MAPVLQSLGQWTIVGLALVSSVQATAMPIQASVDTTKPDLRLMPLGASITMGWLSTDGNGYRKDLFDLLTGDGFNVDMVGSRHDGNMTDNRDEGWYGYRIKEVEDKAKLSVPQFLPNLFTINAGTNDLPLVRLPRATLILSTLIINLNATTEARVEQVNQVIRSLAKKKQQEHKRIVLVDMHSSAGPQKTDMADPTHPNDHGYQLMANLWFKGIKEAFSRGFIQHPQTLPSQ</sequence>
<evidence type="ECO:0000256" key="1">
    <source>
        <dbReference type="SAM" id="SignalP"/>
    </source>
</evidence>
<dbReference type="InterPro" id="IPR051532">
    <property type="entry name" value="Ester_Hydrolysis_Enzymes"/>
</dbReference>
<dbReference type="InterPro" id="IPR001087">
    <property type="entry name" value="GDSL"/>
</dbReference>
<dbReference type="PANTHER" id="PTHR30383:SF5">
    <property type="entry name" value="SGNH HYDROLASE-TYPE ESTERASE DOMAIN-CONTAINING PROTEIN"/>
    <property type="match status" value="1"/>
</dbReference>
<feature type="signal peptide" evidence="1">
    <location>
        <begin position="1"/>
        <end position="24"/>
    </location>
</feature>
<feature type="chain" id="PRO_5045167576" description="SGNH hydrolase-type esterase domain-containing protein" evidence="1">
    <location>
        <begin position="25"/>
        <end position="232"/>
    </location>
</feature>
<dbReference type="PANTHER" id="PTHR30383">
    <property type="entry name" value="THIOESTERASE 1/PROTEASE 1/LYSOPHOSPHOLIPASE L1"/>
    <property type="match status" value="1"/>
</dbReference>
<name>A0ABR0SG57_9HYPO</name>
<gene>
    <name evidence="2" type="ORF">PT974_09035</name>
</gene>
<keyword evidence="1" id="KW-0732">Signal</keyword>
<organism evidence="2 3">
    <name type="scientific">Cladobotryum mycophilum</name>
    <dbReference type="NCBI Taxonomy" id="491253"/>
    <lineage>
        <taxon>Eukaryota</taxon>
        <taxon>Fungi</taxon>
        <taxon>Dikarya</taxon>
        <taxon>Ascomycota</taxon>
        <taxon>Pezizomycotina</taxon>
        <taxon>Sordariomycetes</taxon>
        <taxon>Hypocreomycetidae</taxon>
        <taxon>Hypocreales</taxon>
        <taxon>Hypocreaceae</taxon>
        <taxon>Cladobotryum</taxon>
    </lineage>
</organism>